<dbReference type="PANTHER" id="PTHR48012:SF10">
    <property type="entry name" value="FI20177P1"/>
    <property type="match status" value="1"/>
</dbReference>
<comment type="similarity">
    <text evidence="3">Belongs to the protein kinase superfamily. STE Ser/Thr protein kinase family. STE20 subfamily.</text>
</comment>
<dbReference type="Gene3D" id="1.10.510.10">
    <property type="entry name" value="Transferase(Phosphotransferase) domain 1"/>
    <property type="match status" value="1"/>
</dbReference>
<keyword evidence="9 15" id="KW-0547">Nucleotide-binding</keyword>
<dbReference type="FunFam" id="3.30.200.20:FF:000092">
    <property type="entry name" value="Serine/threonine-protein kinase 24"/>
    <property type="match status" value="1"/>
</dbReference>
<dbReference type="InterPro" id="IPR050629">
    <property type="entry name" value="STE20/SPS1-PAK"/>
</dbReference>
<evidence type="ECO:0000256" key="9">
    <source>
        <dbReference type="ARBA" id="ARBA00022741"/>
    </source>
</evidence>
<evidence type="ECO:0000256" key="14">
    <source>
        <dbReference type="ARBA" id="ARBA00048679"/>
    </source>
</evidence>
<evidence type="ECO:0000256" key="7">
    <source>
        <dbReference type="ARBA" id="ARBA00022679"/>
    </source>
</evidence>
<keyword evidence="12" id="KW-0460">Magnesium</keyword>
<dbReference type="CDD" id="cd06609">
    <property type="entry name" value="STKc_MST3_like"/>
    <property type="match status" value="1"/>
</dbReference>
<keyword evidence="7" id="KW-0808">Transferase</keyword>
<evidence type="ECO:0000256" key="3">
    <source>
        <dbReference type="ARBA" id="ARBA00008874"/>
    </source>
</evidence>
<dbReference type="EMBL" id="OB792685">
    <property type="protein sequence ID" value="CAD7423548.1"/>
    <property type="molecule type" value="Genomic_DNA"/>
</dbReference>
<evidence type="ECO:0000313" key="18">
    <source>
        <dbReference type="EMBL" id="CAD7423548.1"/>
    </source>
</evidence>
<evidence type="ECO:0000256" key="13">
    <source>
        <dbReference type="ARBA" id="ARBA00047899"/>
    </source>
</evidence>
<dbReference type="GO" id="GO:0005737">
    <property type="term" value="C:cytoplasm"/>
    <property type="evidence" value="ECO:0007669"/>
    <property type="project" value="UniProtKB-SubCell"/>
</dbReference>
<comment type="cofactor">
    <cofactor evidence="1">
        <name>Mg(2+)</name>
        <dbReference type="ChEBI" id="CHEBI:18420"/>
    </cofactor>
</comment>
<keyword evidence="5" id="KW-0963">Cytoplasm</keyword>
<comment type="catalytic activity">
    <reaction evidence="14">
        <text>L-seryl-[protein] + ATP = O-phospho-L-seryl-[protein] + ADP + H(+)</text>
        <dbReference type="Rhea" id="RHEA:17989"/>
        <dbReference type="Rhea" id="RHEA-COMP:9863"/>
        <dbReference type="Rhea" id="RHEA-COMP:11604"/>
        <dbReference type="ChEBI" id="CHEBI:15378"/>
        <dbReference type="ChEBI" id="CHEBI:29999"/>
        <dbReference type="ChEBI" id="CHEBI:30616"/>
        <dbReference type="ChEBI" id="CHEBI:83421"/>
        <dbReference type="ChEBI" id="CHEBI:456216"/>
        <dbReference type="EC" id="2.7.11.1"/>
    </reaction>
</comment>
<evidence type="ECO:0000256" key="6">
    <source>
        <dbReference type="ARBA" id="ARBA00022527"/>
    </source>
</evidence>
<dbReference type="FunFam" id="1.10.510.10:FF:000207">
    <property type="entry name" value="serine/threonine-protein kinase dst1 isoform X1"/>
    <property type="match status" value="1"/>
</dbReference>
<accession>A0A7R9DXI0</accession>
<evidence type="ECO:0000256" key="1">
    <source>
        <dbReference type="ARBA" id="ARBA00001946"/>
    </source>
</evidence>
<feature type="binding site" evidence="15">
    <location>
        <position position="81"/>
    </location>
    <ligand>
        <name>ATP</name>
        <dbReference type="ChEBI" id="CHEBI:30616"/>
    </ligand>
</feature>
<dbReference type="PANTHER" id="PTHR48012">
    <property type="entry name" value="STERILE20-LIKE KINASE, ISOFORM B-RELATED"/>
    <property type="match status" value="1"/>
</dbReference>
<organism evidence="18">
    <name type="scientific">Timema monikensis</name>
    <dbReference type="NCBI Taxonomy" id="170555"/>
    <lineage>
        <taxon>Eukaryota</taxon>
        <taxon>Metazoa</taxon>
        <taxon>Ecdysozoa</taxon>
        <taxon>Arthropoda</taxon>
        <taxon>Hexapoda</taxon>
        <taxon>Insecta</taxon>
        <taxon>Pterygota</taxon>
        <taxon>Neoptera</taxon>
        <taxon>Polyneoptera</taxon>
        <taxon>Phasmatodea</taxon>
        <taxon>Timematodea</taxon>
        <taxon>Timematoidea</taxon>
        <taxon>Timematidae</taxon>
        <taxon>Timema</taxon>
    </lineage>
</organism>
<name>A0A7R9DXI0_9NEOP</name>
<feature type="domain" description="Protein kinase" evidence="17">
    <location>
        <begin position="52"/>
        <end position="312"/>
    </location>
</feature>
<dbReference type="InterPro" id="IPR011009">
    <property type="entry name" value="Kinase-like_dom_sf"/>
</dbReference>
<comment type="subcellular location">
    <subcellularLocation>
        <location evidence="2">Cytoplasm</location>
    </subcellularLocation>
</comment>
<reference evidence="18" key="1">
    <citation type="submission" date="2020-11" db="EMBL/GenBank/DDBJ databases">
        <authorList>
            <person name="Tran Van P."/>
        </authorList>
    </citation>
    <scope>NUCLEOTIDE SEQUENCE</scope>
</reference>
<dbReference type="Pfam" id="PF00069">
    <property type="entry name" value="Pkinase"/>
    <property type="match status" value="1"/>
</dbReference>
<dbReference type="AlphaFoldDB" id="A0A7R9DXI0"/>
<dbReference type="PROSITE" id="PS50011">
    <property type="entry name" value="PROTEIN_KINASE_DOM"/>
    <property type="match status" value="1"/>
</dbReference>
<dbReference type="GO" id="GO:0046872">
    <property type="term" value="F:metal ion binding"/>
    <property type="evidence" value="ECO:0007669"/>
    <property type="project" value="UniProtKB-KW"/>
</dbReference>
<dbReference type="GO" id="GO:0004674">
    <property type="term" value="F:protein serine/threonine kinase activity"/>
    <property type="evidence" value="ECO:0007669"/>
    <property type="project" value="UniProtKB-KW"/>
</dbReference>
<comment type="catalytic activity">
    <reaction evidence="13">
        <text>L-threonyl-[protein] + ATP = O-phospho-L-threonyl-[protein] + ADP + H(+)</text>
        <dbReference type="Rhea" id="RHEA:46608"/>
        <dbReference type="Rhea" id="RHEA-COMP:11060"/>
        <dbReference type="Rhea" id="RHEA-COMP:11605"/>
        <dbReference type="ChEBI" id="CHEBI:15378"/>
        <dbReference type="ChEBI" id="CHEBI:30013"/>
        <dbReference type="ChEBI" id="CHEBI:30616"/>
        <dbReference type="ChEBI" id="CHEBI:61977"/>
        <dbReference type="ChEBI" id="CHEBI:456216"/>
        <dbReference type="EC" id="2.7.11.1"/>
    </reaction>
</comment>
<dbReference type="EC" id="2.7.11.1" evidence="4"/>
<keyword evidence="11 15" id="KW-0067">ATP-binding</keyword>
<sequence length="384" mass="43434">MYRITRDLYSNLVFLVIGSLVYRESSALDHAATEAGHSFFFGTLKVDPELIFTKQERIGKGSFGEVFKGIDNRTQQVVAIKIIDLEEAEDEIEDIQQEIMVLSQCDSPFVTKYFGSYLKISNCSLATSQGTKLWIIMEYLGGGSALDLMKAGSFEEMHIAIILREVLKGLDYLHSERKLHRDIKAANVLLSEMGDVKLADFGVAGQLTNTTSKRNTFVGTPFWMAPEVIKQSAYDSKADIWSLGITAIELAKGEPPNSELHPMRVLFLIPKNNPPQLTGNYTKQFKEFVEACLNKDPENRPTAKELLKFPFIRKAKKNSYLIDLIDRYKKWKSQRSEESETESENSDSSATIHLFSGFYRHLNSETIPSKFMRLFLLSAPNPSI</sequence>
<evidence type="ECO:0000256" key="16">
    <source>
        <dbReference type="SAM" id="Coils"/>
    </source>
</evidence>
<proteinExistence type="inferred from homology"/>
<dbReference type="SUPFAM" id="SSF56112">
    <property type="entry name" value="Protein kinase-like (PK-like)"/>
    <property type="match status" value="1"/>
</dbReference>
<dbReference type="GO" id="GO:0005524">
    <property type="term" value="F:ATP binding"/>
    <property type="evidence" value="ECO:0007669"/>
    <property type="project" value="UniProtKB-UniRule"/>
</dbReference>
<keyword evidence="6" id="KW-0723">Serine/threonine-protein kinase</keyword>
<evidence type="ECO:0000256" key="10">
    <source>
        <dbReference type="ARBA" id="ARBA00022777"/>
    </source>
</evidence>
<keyword evidence="16" id="KW-0175">Coiled coil</keyword>
<dbReference type="Gene3D" id="3.30.200.20">
    <property type="entry name" value="Phosphorylase Kinase, domain 1"/>
    <property type="match status" value="1"/>
</dbReference>
<dbReference type="InterPro" id="IPR000719">
    <property type="entry name" value="Prot_kinase_dom"/>
</dbReference>
<keyword evidence="10" id="KW-0418">Kinase</keyword>
<evidence type="ECO:0000256" key="15">
    <source>
        <dbReference type="PROSITE-ProRule" id="PRU10141"/>
    </source>
</evidence>
<gene>
    <name evidence="18" type="ORF">TMSB3V08_LOCUS535</name>
</gene>
<evidence type="ECO:0000259" key="17">
    <source>
        <dbReference type="PROSITE" id="PS50011"/>
    </source>
</evidence>
<evidence type="ECO:0000256" key="12">
    <source>
        <dbReference type="ARBA" id="ARBA00022842"/>
    </source>
</evidence>
<evidence type="ECO:0000256" key="2">
    <source>
        <dbReference type="ARBA" id="ARBA00004496"/>
    </source>
</evidence>
<feature type="coiled-coil region" evidence="16">
    <location>
        <begin position="78"/>
        <end position="105"/>
    </location>
</feature>
<evidence type="ECO:0000256" key="8">
    <source>
        <dbReference type="ARBA" id="ARBA00022723"/>
    </source>
</evidence>
<evidence type="ECO:0000256" key="5">
    <source>
        <dbReference type="ARBA" id="ARBA00022490"/>
    </source>
</evidence>
<keyword evidence="8" id="KW-0479">Metal-binding</keyword>
<protein>
    <recommendedName>
        <fullName evidence="4">non-specific serine/threonine protein kinase</fullName>
        <ecNumber evidence="4">2.7.11.1</ecNumber>
    </recommendedName>
</protein>
<evidence type="ECO:0000256" key="4">
    <source>
        <dbReference type="ARBA" id="ARBA00012513"/>
    </source>
</evidence>
<dbReference type="SMART" id="SM00220">
    <property type="entry name" value="S_TKc"/>
    <property type="match status" value="1"/>
</dbReference>
<dbReference type="PROSITE" id="PS00107">
    <property type="entry name" value="PROTEIN_KINASE_ATP"/>
    <property type="match status" value="1"/>
</dbReference>
<dbReference type="InterPro" id="IPR017441">
    <property type="entry name" value="Protein_kinase_ATP_BS"/>
</dbReference>
<evidence type="ECO:0000256" key="11">
    <source>
        <dbReference type="ARBA" id="ARBA00022840"/>
    </source>
</evidence>